<protein>
    <submittedName>
        <fullName evidence="3">AsmA family protein</fullName>
    </submittedName>
</protein>
<proteinExistence type="predicted"/>
<keyword evidence="2" id="KW-1133">Transmembrane helix</keyword>
<feature type="compositionally biased region" description="Pro residues" evidence="1">
    <location>
        <begin position="580"/>
        <end position="592"/>
    </location>
</feature>
<evidence type="ECO:0000313" key="4">
    <source>
        <dbReference type="Proteomes" id="UP001201701"/>
    </source>
</evidence>
<dbReference type="PANTHER" id="PTHR30441">
    <property type="entry name" value="DUF748 DOMAIN-CONTAINING PROTEIN"/>
    <property type="match status" value="1"/>
</dbReference>
<sequence length="650" mass="67251">MPSPLIWRAIWAVSIAVIVAVLAFVAVPYFASNRIVRDRIAWEMSAWSGFRVTIEGTPEIAIWPQFRATLSGVTLSNWSDNKAPPVMQAERVDIDLSAMAALRGDVVFSGVQLIKPIFRIQPAEHGLLLPPAPSGGRVARAINAARETVKANPDKPNAVKLPTEGFGSIEFRDGRVIASIDGAEEDVVTGLSGMVDWEALNTSGSLTASGTWRGENVSVEANSPQPMLLLAGGAAPFTVSLKAPPANLSFEGNGNFSGKSFFDGQAKFSAPSLRRALWWLRAGIAPGATTGAISVSSKVSGNTDRVKFDNAEINVDKSPGTGALDLSFSEGLPVISGTLAFDTVNLAAFLAAFTTNAATPGDLDAIDTSFADRFNLDLRLSAAHATAGPIQLADVAATAQVKTGLAVFDISDAAAFGGNIQAGVRFDLRPEGTQVEMKLLASDINGAEFASAAGMTRLMPTGTGNLSLILKGPGKSWNSILQNADGSASATFGPGNLTALNLPAFLKRTEEGGFFALDEVADGTLPIDGAELKASIARGVARVDRAEAKSGQTKIWLSGIVPYAGRGLALSGGIVQPTQPAQPAPGAQPAPAEPGTAPDGQATSSQTTAATPPPPTPAPPSNAGNEATFFVGGTWTTPFVSPIARSKTAQ</sequence>
<feature type="compositionally biased region" description="Pro residues" evidence="1">
    <location>
        <begin position="611"/>
        <end position="620"/>
    </location>
</feature>
<feature type="region of interest" description="Disordered" evidence="1">
    <location>
        <begin position="574"/>
        <end position="630"/>
    </location>
</feature>
<dbReference type="InterPro" id="IPR052894">
    <property type="entry name" value="AsmA-related"/>
</dbReference>
<evidence type="ECO:0000256" key="2">
    <source>
        <dbReference type="SAM" id="Phobius"/>
    </source>
</evidence>
<dbReference type="PANTHER" id="PTHR30441:SF4">
    <property type="entry name" value="PROTEIN ASMA"/>
    <property type="match status" value="1"/>
</dbReference>
<keyword evidence="4" id="KW-1185">Reference proteome</keyword>
<dbReference type="RefSeq" id="WP_239367241.1">
    <property type="nucleotide sequence ID" value="NZ_JAKREW010000017.1"/>
</dbReference>
<reference evidence="3 4" key="1">
    <citation type="submission" date="2022-02" db="EMBL/GenBank/DDBJ databases">
        <title>Draft genome sequence of Mezorhizobium retamae strain IRAMC:0171 isolated from Retama raetam nodules.</title>
        <authorList>
            <person name="Bengaied R."/>
            <person name="Sbissi I."/>
            <person name="Huber K."/>
            <person name="Ghodbane F."/>
            <person name="Nouioui I."/>
            <person name="Tarhouni M."/>
            <person name="Gtari M."/>
        </authorList>
    </citation>
    <scope>NUCLEOTIDE SEQUENCE [LARGE SCALE GENOMIC DNA]</scope>
    <source>
        <strain evidence="3 4">IRAMC:0171</strain>
    </source>
</reference>
<comment type="caution">
    <text evidence="3">The sequence shown here is derived from an EMBL/GenBank/DDBJ whole genome shotgun (WGS) entry which is preliminary data.</text>
</comment>
<evidence type="ECO:0000313" key="3">
    <source>
        <dbReference type="EMBL" id="MCG7506766.1"/>
    </source>
</evidence>
<gene>
    <name evidence="3" type="ORF">L4923_17200</name>
</gene>
<name>A0ABS9QJ47_9HYPH</name>
<evidence type="ECO:0000256" key="1">
    <source>
        <dbReference type="SAM" id="MobiDB-lite"/>
    </source>
</evidence>
<dbReference type="Proteomes" id="UP001201701">
    <property type="component" value="Unassembled WGS sequence"/>
</dbReference>
<accession>A0ABS9QJ47</accession>
<keyword evidence="2" id="KW-0472">Membrane</keyword>
<feature type="transmembrane region" description="Helical" evidence="2">
    <location>
        <begin position="6"/>
        <end position="31"/>
    </location>
</feature>
<feature type="compositionally biased region" description="Low complexity" evidence="1">
    <location>
        <begin position="593"/>
        <end position="610"/>
    </location>
</feature>
<organism evidence="3 4">
    <name type="scientific">Mesorhizobium retamae</name>
    <dbReference type="NCBI Taxonomy" id="2912854"/>
    <lineage>
        <taxon>Bacteria</taxon>
        <taxon>Pseudomonadati</taxon>
        <taxon>Pseudomonadota</taxon>
        <taxon>Alphaproteobacteria</taxon>
        <taxon>Hyphomicrobiales</taxon>
        <taxon>Phyllobacteriaceae</taxon>
        <taxon>Mesorhizobium</taxon>
    </lineage>
</organism>
<keyword evidence="2" id="KW-0812">Transmembrane</keyword>
<dbReference type="EMBL" id="JAKREW010000017">
    <property type="protein sequence ID" value="MCG7506766.1"/>
    <property type="molecule type" value="Genomic_DNA"/>
</dbReference>